<dbReference type="EMBL" id="UINC01119471">
    <property type="protein sequence ID" value="SVC93312.1"/>
    <property type="molecule type" value="Genomic_DNA"/>
</dbReference>
<protein>
    <submittedName>
        <fullName evidence="1">Uncharacterized protein</fullName>
    </submittedName>
</protein>
<name>A0A382R7Z9_9ZZZZ</name>
<organism evidence="1">
    <name type="scientific">marine metagenome</name>
    <dbReference type="NCBI Taxonomy" id="408172"/>
    <lineage>
        <taxon>unclassified sequences</taxon>
        <taxon>metagenomes</taxon>
        <taxon>ecological metagenomes</taxon>
    </lineage>
</organism>
<reference evidence="1" key="1">
    <citation type="submission" date="2018-05" db="EMBL/GenBank/DDBJ databases">
        <authorList>
            <person name="Lanie J.A."/>
            <person name="Ng W.-L."/>
            <person name="Kazmierczak K.M."/>
            <person name="Andrzejewski T.M."/>
            <person name="Davidsen T.M."/>
            <person name="Wayne K.J."/>
            <person name="Tettelin H."/>
            <person name="Glass J.I."/>
            <person name="Rusch D."/>
            <person name="Podicherti R."/>
            <person name="Tsui H.-C.T."/>
            <person name="Winkler M.E."/>
        </authorList>
    </citation>
    <scope>NUCLEOTIDE SEQUENCE</scope>
</reference>
<feature type="non-terminal residue" evidence="1">
    <location>
        <position position="25"/>
    </location>
</feature>
<gene>
    <name evidence="1" type="ORF">METZ01_LOCUS346166</name>
</gene>
<dbReference type="AlphaFoldDB" id="A0A382R7Z9"/>
<evidence type="ECO:0000313" key="1">
    <source>
        <dbReference type="EMBL" id="SVC93312.1"/>
    </source>
</evidence>
<sequence length="25" mass="2896">MFLITQANYLNKSETEVELEILLIA</sequence>
<proteinExistence type="predicted"/>
<accession>A0A382R7Z9</accession>